<keyword evidence="11" id="KW-1185">Reference proteome</keyword>
<keyword evidence="6" id="KW-0564">Palmitate</keyword>
<feature type="domain" description="Spore germination protein N-terminal" evidence="9">
    <location>
        <begin position="45"/>
        <end position="211"/>
    </location>
</feature>
<keyword evidence="3" id="KW-0309">Germination</keyword>
<protein>
    <submittedName>
        <fullName evidence="10">Ger(X)C family spore germination protein</fullName>
    </submittedName>
</protein>
<proteinExistence type="inferred from homology"/>
<dbReference type="Pfam" id="PF25198">
    <property type="entry name" value="Spore_GerAC_N"/>
    <property type="match status" value="1"/>
</dbReference>
<dbReference type="Pfam" id="PF05504">
    <property type="entry name" value="Spore_GerAC"/>
    <property type="match status" value="1"/>
</dbReference>
<dbReference type="GO" id="GO:0009847">
    <property type="term" value="P:spore germination"/>
    <property type="evidence" value="ECO:0007669"/>
    <property type="project" value="InterPro"/>
</dbReference>
<dbReference type="KEGG" id="pprt:ET464_04790"/>
<dbReference type="AlphaFoldDB" id="A0A4P6ERV1"/>
<sequence>MALSGFTTANGRRRERNRVRNRLPRRVCIIAICICCSFITGGCWDYHDINHRSIPLIIGISKGKEKAYSVSLQIPIPAEKKLTVKVISSEGNTASEAVNNIRINVENYIDLLSVQLIVISQDLAQEGIKEELANTIRSRNFSPKALLAITNGDMEQLLNNSKQAVTHDVTTFYKFSNKRAGWTPKTAKTRLIDVFASTRSYTQDVMVPIIKPGRETVLDFDGSALLNKGTMVGKLNVDETLIVNVVSNRYYGADVEVLQNGSATIRSARMKWSSSMTGGRPVITGKLFLKASLTESRSGIARSEYKKELEQLFQSRLERVTNKLLQSGCDPIGFGNHFRSEIPFHKLANWRTDYYPKLQVNYRVHAEFDNLGSLVQ</sequence>
<dbReference type="InterPro" id="IPR008844">
    <property type="entry name" value="Spore_GerAC-like"/>
</dbReference>
<dbReference type="InterPro" id="IPR038501">
    <property type="entry name" value="Spore_GerAC_C_sf"/>
</dbReference>
<evidence type="ECO:0000256" key="3">
    <source>
        <dbReference type="ARBA" id="ARBA00022544"/>
    </source>
</evidence>
<evidence type="ECO:0000259" key="9">
    <source>
        <dbReference type="Pfam" id="PF25198"/>
    </source>
</evidence>
<reference evidence="10 11" key="1">
    <citation type="submission" date="2019-01" db="EMBL/GenBank/DDBJ databases">
        <title>Genome sequencing of strain FW100M-2.</title>
        <authorList>
            <person name="Heo J."/>
            <person name="Kim S.-J."/>
            <person name="Kim J.-S."/>
            <person name="Hong S.-B."/>
            <person name="Kwon S.-W."/>
        </authorList>
    </citation>
    <scope>NUCLEOTIDE SEQUENCE [LARGE SCALE GENOMIC DNA]</scope>
    <source>
        <strain evidence="10 11">FW100M-2</strain>
    </source>
</reference>
<evidence type="ECO:0000313" key="10">
    <source>
        <dbReference type="EMBL" id="QAY65800.1"/>
    </source>
</evidence>
<dbReference type="EMBL" id="CP035492">
    <property type="protein sequence ID" value="QAY65800.1"/>
    <property type="molecule type" value="Genomic_DNA"/>
</dbReference>
<evidence type="ECO:0000256" key="1">
    <source>
        <dbReference type="ARBA" id="ARBA00004635"/>
    </source>
</evidence>
<dbReference type="PANTHER" id="PTHR35789">
    <property type="entry name" value="SPORE GERMINATION PROTEIN B3"/>
    <property type="match status" value="1"/>
</dbReference>
<evidence type="ECO:0000256" key="5">
    <source>
        <dbReference type="ARBA" id="ARBA00023136"/>
    </source>
</evidence>
<dbReference type="PANTHER" id="PTHR35789:SF1">
    <property type="entry name" value="SPORE GERMINATION PROTEIN B3"/>
    <property type="match status" value="1"/>
</dbReference>
<evidence type="ECO:0000256" key="4">
    <source>
        <dbReference type="ARBA" id="ARBA00022729"/>
    </source>
</evidence>
<keyword evidence="7" id="KW-0449">Lipoprotein</keyword>
<organism evidence="10 11">
    <name type="scientific">Paenibacillus protaetiae</name>
    <dbReference type="NCBI Taxonomy" id="2509456"/>
    <lineage>
        <taxon>Bacteria</taxon>
        <taxon>Bacillati</taxon>
        <taxon>Bacillota</taxon>
        <taxon>Bacilli</taxon>
        <taxon>Bacillales</taxon>
        <taxon>Paenibacillaceae</taxon>
        <taxon>Paenibacillus</taxon>
    </lineage>
</organism>
<feature type="domain" description="Spore germination GerAC-like C-terminal" evidence="8">
    <location>
        <begin position="221"/>
        <end position="370"/>
    </location>
</feature>
<dbReference type="Gene3D" id="3.30.300.210">
    <property type="entry name" value="Nutrient germinant receptor protein C, domain 3"/>
    <property type="match status" value="1"/>
</dbReference>
<dbReference type="OrthoDB" id="9816067at2"/>
<evidence type="ECO:0000259" key="8">
    <source>
        <dbReference type="Pfam" id="PF05504"/>
    </source>
</evidence>
<keyword evidence="4" id="KW-0732">Signal</keyword>
<evidence type="ECO:0000256" key="6">
    <source>
        <dbReference type="ARBA" id="ARBA00023139"/>
    </source>
</evidence>
<keyword evidence="5" id="KW-0472">Membrane</keyword>
<dbReference type="InterPro" id="IPR046953">
    <property type="entry name" value="Spore_GerAC-like_C"/>
</dbReference>
<evidence type="ECO:0000256" key="7">
    <source>
        <dbReference type="ARBA" id="ARBA00023288"/>
    </source>
</evidence>
<dbReference type="Proteomes" id="UP000293568">
    <property type="component" value="Chromosome"/>
</dbReference>
<comment type="similarity">
    <text evidence="2">Belongs to the GerABKC lipoprotein family.</text>
</comment>
<dbReference type="GO" id="GO:0016020">
    <property type="term" value="C:membrane"/>
    <property type="evidence" value="ECO:0007669"/>
    <property type="project" value="UniProtKB-SubCell"/>
</dbReference>
<evidence type="ECO:0000256" key="2">
    <source>
        <dbReference type="ARBA" id="ARBA00007886"/>
    </source>
</evidence>
<dbReference type="NCBIfam" id="TIGR02887">
    <property type="entry name" value="spore_ger_x_C"/>
    <property type="match status" value="1"/>
</dbReference>
<dbReference type="InterPro" id="IPR057336">
    <property type="entry name" value="GerAC_N"/>
</dbReference>
<comment type="subcellular location">
    <subcellularLocation>
        <location evidence="1">Membrane</location>
        <topology evidence="1">Lipid-anchor</topology>
    </subcellularLocation>
</comment>
<name>A0A4P6ERV1_9BACL</name>
<gene>
    <name evidence="10" type="ORF">ET464_04790</name>
</gene>
<evidence type="ECO:0000313" key="11">
    <source>
        <dbReference type="Proteomes" id="UP000293568"/>
    </source>
</evidence>
<accession>A0A4P6ERV1</accession>